<dbReference type="OrthoDB" id="9796999at2"/>
<dbReference type="EMBL" id="RFFI01000200">
    <property type="protein sequence ID" value="RMI03311.1"/>
    <property type="molecule type" value="Genomic_DNA"/>
</dbReference>
<dbReference type="AlphaFoldDB" id="A0A3M2ITS9"/>
<keyword evidence="2" id="KW-1185">Reference proteome</keyword>
<name>A0A3M2ITS9_9CELL</name>
<gene>
    <name evidence="1" type="ORF">EBM89_19885</name>
</gene>
<organism evidence="1 2">
    <name type="scientific">Cellulomonas triticagri</name>
    <dbReference type="NCBI Taxonomy" id="2483352"/>
    <lineage>
        <taxon>Bacteria</taxon>
        <taxon>Bacillati</taxon>
        <taxon>Actinomycetota</taxon>
        <taxon>Actinomycetes</taxon>
        <taxon>Micrococcales</taxon>
        <taxon>Cellulomonadaceae</taxon>
        <taxon>Cellulomonas</taxon>
    </lineage>
</organism>
<protein>
    <submittedName>
        <fullName evidence="1">Uncharacterized protein</fullName>
    </submittedName>
</protein>
<reference evidence="1 2" key="1">
    <citation type="submission" date="2018-10" db="EMBL/GenBank/DDBJ databases">
        <title>Isolation, diversity and antifungal activity of actinobacteria from wheat.</title>
        <authorList>
            <person name="Han C."/>
        </authorList>
    </citation>
    <scope>NUCLEOTIDE SEQUENCE [LARGE SCALE GENOMIC DNA]</scope>
    <source>
        <strain evidence="1 2">NEAU-YY56</strain>
    </source>
</reference>
<sequence>MGHLTHEGLAVVEFRDAAELDAWLGSADRSDVPVWVRLRRTRSAVPSVTFHELLKAGIAHGWSESTRHGYDADSYLQRFGPRRTRGTTKTRNREIADRLIREGRMTPAGMRALGRT</sequence>
<proteinExistence type="predicted"/>
<evidence type="ECO:0000313" key="1">
    <source>
        <dbReference type="EMBL" id="RMI03311.1"/>
    </source>
</evidence>
<evidence type="ECO:0000313" key="2">
    <source>
        <dbReference type="Proteomes" id="UP000269289"/>
    </source>
</evidence>
<accession>A0A3M2ITS9</accession>
<comment type="caution">
    <text evidence="1">The sequence shown here is derived from an EMBL/GenBank/DDBJ whole genome shotgun (WGS) entry which is preliminary data.</text>
</comment>
<dbReference type="RefSeq" id="WP_122151312.1">
    <property type="nucleotide sequence ID" value="NZ_RFFI01000200.1"/>
</dbReference>
<dbReference type="Proteomes" id="UP000269289">
    <property type="component" value="Unassembled WGS sequence"/>
</dbReference>